<dbReference type="Proteomes" id="UP000199028">
    <property type="component" value="Unassembled WGS sequence"/>
</dbReference>
<proteinExistence type="predicted"/>
<name>A0A1H9XSH2_9PSEU</name>
<evidence type="ECO:0000313" key="3">
    <source>
        <dbReference type="Proteomes" id="UP000199028"/>
    </source>
</evidence>
<evidence type="ECO:0000313" key="2">
    <source>
        <dbReference type="EMBL" id="SES49125.1"/>
    </source>
</evidence>
<feature type="compositionally biased region" description="Polar residues" evidence="1">
    <location>
        <begin position="19"/>
        <end position="30"/>
    </location>
</feature>
<keyword evidence="3" id="KW-1185">Reference proteome</keyword>
<accession>A0A1H9XSH2</accession>
<gene>
    <name evidence="2" type="ORF">SAMN05216195_11780</name>
</gene>
<reference evidence="3" key="1">
    <citation type="submission" date="2016-10" db="EMBL/GenBank/DDBJ databases">
        <authorList>
            <person name="Varghese N."/>
            <person name="Submissions S."/>
        </authorList>
    </citation>
    <scope>NUCLEOTIDE SEQUENCE [LARGE SCALE GENOMIC DNA]</scope>
    <source>
        <strain evidence="3">CGMCC 4.578</strain>
    </source>
</reference>
<dbReference type="AlphaFoldDB" id="A0A1H9XSH2"/>
<feature type="region of interest" description="Disordered" evidence="1">
    <location>
        <begin position="1"/>
        <end position="30"/>
    </location>
</feature>
<protein>
    <submittedName>
        <fullName evidence="2">Uncharacterized protein</fullName>
    </submittedName>
</protein>
<evidence type="ECO:0000256" key="1">
    <source>
        <dbReference type="SAM" id="MobiDB-lite"/>
    </source>
</evidence>
<organism evidence="2 3">
    <name type="scientific">Lentzea flaviverrucosa</name>
    <dbReference type="NCBI Taxonomy" id="200379"/>
    <lineage>
        <taxon>Bacteria</taxon>
        <taxon>Bacillati</taxon>
        <taxon>Actinomycetota</taxon>
        <taxon>Actinomycetes</taxon>
        <taxon>Pseudonocardiales</taxon>
        <taxon>Pseudonocardiaceae</taxon>
        <taxon>Lentzea</taxon>
    </lineage>
</organism>
<dbReference type="EMBL" id="FOFT01000017">
    <property type="protein sequence ID" value="SES49125.1"/>
    <property type="molecule type" value="Genomic_DNA"/>
</dbReference>
<sequence length="30" mass="3084">MRVGVVYSQPELGGAVGNAKQTGRQSEPAP</sequence>